<feature type="domain" description="YitH/HolE acetyltransferase (GNAT)" evidence="1">
    <location>
        <begin position="193"/>
        <end position="266"/>
    </location>
</feature>
<evidence type="ECO:0000259" key="1">
    <source>
        <dbReference type="Pfam" id="PF18014"/>
    </source>
</evidence>
<dbReference type="Gene3D" id="3.40.630.90">
    <property type="match status" value="1"/>
</dbReference>
<dbReference type="PANTHER" id="PTHR47237">
    <property type="entry name" value="SLL0310 PROTEIN"/>
    <property type="match status" value="1"/>
</dbReference>
<organism evidence="2">
    <name type="scientific">Amphimedon queenslandica</name>
    <name type="common">Sponge</name>
    <dbReference type="NCBI Taxonomy" id="400682"/>
    <lineage>
        <taxon>Eukaryota</taxon>
        <taxon>Metazoa</taxon>
        <taxon>Porifera</taxon>
        <taxon>Demospongiae</taxon>
        <taxon>Heteroscleromorpha</taxon>
        <taxon>Haplosclerida</taxon>
        <taxon>Niphatidae</taxon>
        <taxon>Amphimedon</taxon>
    </lineage>
</organism>
<proteinExistence type="predicted"/>
<dbReference type="EnsemblMetazoa" id="Aqu2.1.32556_001">
    <property type="protein sequence ID" value="Aqu2.1.32556_001"/>
    <property type="gene ID" value="Aqu2.1.32556"/>
</dbReference>
<reference evidence="2" key="1">
    <citation type="submission" date="2017-05" db="UniProtKB">
        <authorList>
            <consortium name="EnsemblMetazoa"/>
        </authorList>
    </citation>
    <scope>IDENTIFICATION</scope>
</reference>
<name>A0A1X7UXX9_AMPQE</name>
<dbReference type="PANTHER" id="PTHR47237:SF2">
    <property type="entry name" value="BLL4206 PROTEIN"/>
    <property type="match status" value="1"/>
</dbReference>
<protein>
    <recommendedName>
        <fullName evidence="1">YitH/HolE acetyltransferase (GNAT) domain-containing protein</fullName>
    </recommendedName>
</protein>
<dbReference type="SUPFAM" id="SSF55729">
    <property type="entry name" value="Acyl-CoA N-acyltransferases (Nat)"/>
    <property type="match status" value="1"/>
</dbReference>
<dbReference type="InterPro" id="IPR052729">
    <property type="entry name" value="Acyl/Acetyltrans_Enzymes"/>
</dbReference>
<dbReference type="InterPro" id="IPR041496">
    <property type="entry name" value="YitH/HolE_GNAT"/>
</dbReference>
<dbReference type="STRING" id="400682.A0A1X7UXX9"/>
<evidence type="ECO:0000313" key="2">
    <source>
        <dbReference type="EnsemblMetazoa" id="Aqu2.1.32556_001"/>
    </source>
</evidence>
<dbReference type="AlphaFoldDB" id="A0A1X7UXX9"/>
<dbReference type="InParanoid" id="A0A1X7UXX9"/>
<sequence>MSFKAAIGTLIRKQPSILRMKTPRAKSILAPPDFTLRLARSVQDLSIYKQVCKEQGWLLGKHDLELFYATDPTGYYIGYLQDQPVSITSFVKYGRGQLTIIGMFGVLQKFQNKGFMSVIRNVIANKSCDENNCLFGFAIPEKEEIFVKNFDMYTAWVDYEFTFKAKEAAYVLNDPLQSIALDLYQEPDFGKLLRYDSEVFNQPRRGFLETLVSLPSCTSIVASIPGSGEIVGYCAIRETTDDEVSYFSPWFANDVNIAQALLKKAALFACERNDKIKFKSIMPGINEDGIGLVQMFSPLQVDKHIRLCIGNIPESVTNNSKKRVFGISSPCLG</sequence>
<accession>A0A1X7UXX9</accession>
<dbReference type="InterPro" id="IPR016181">
    <property type="entry name" value="Acyl_CoA_acyltransferase"/>
</dbReference>
<dbReference type="Pfam" id="PF18014">
    <property type="entry name" value="Acetyltransf_18"/>
    <property type="match status" value="1"/>
</dbReference>